<dbReference type="InterPro" id="IPR036093">
    <property type="entry name" value="NAC_dom_sf"/>
</dbReference>
<dbReference type="OrthoDB" id="785209at2759"/>
<evidence type="ECO:0000256" key="1">
    <source>
        <dbReference type="ARBA" id="ARBA00004123"/>
    </source>
</evidence>
<keyword evidence="3" id="KW-0812">Transmembrane</keyword>
<dbReference type="PANTHER" id="PTHR31744">
    <property type="entry name" value="PROTEIN CUP-SHAPED COTYLEDON 2-RELATED"/>
    <property type="match status" value="1"/>
</dbReference>
<evidence type="ECO:0000313" key="13">
    <source>
        <dbReference type="Proteomes" id="UP001055439"/>
    </source>
</evidence>
<dbReference type="GO" id="GO:0006355">
    <property type="term" value="P:regulation of DNA-templated transcription"/>
    <property type="evidence" value="ECO:0007669"/>
    <property type="project" value="InterPro"/>
</dbReference>
<organism evidence="12 13">
    <name type="scientific">Musa troglodytarum</name>
    <name type="common">fe'i banana</name>
    <dbReference type="NCBI Taxonomy" id="320322"/>
    <lineage>
        <taxon>Eukaryota</taxon>
        <taxon>Viridiplantae</taxon>
        <taxon>Streptophyta</taxon>
        <taxon>Embryophyta</taxon>
        <taxon>Tracheophyta</taxon>
        <taxon>Spermatophyta</taxon>
        <taxon>Magnoliopsida</taxon>
        <taxon>Liliopsida</taxon>
        <taxon>Zingiberales</taxon>
        <taxon>Musaceae</taxon>
        <taxon>Musa</taxon>
    </lineage>
</organism>
<dbReference type="Pfam" id="PF02365">
    <property type="entry name" value="NAM"/>
    <property type="match status" value="1"/>
</dbReference>
<name>A0A9E7GT09_9LILI</name>
<evidence type="ECO:0000313" key="12">
    <source>
        <dbReference type="EMBL" id="URE17574.1"/>
    </source>
</evidence>
<evidence type="ECO:0000256" key="8">
    <source>
        <dbReference type="ARBA" id="ARBA00023159"/>
    </source>
</evidence>
<evidence type="ECO:0000256" key="5">
    <source>
        <dbReference type="ARBA" id="ARBA00023015"/>
    </source>
</evidence>
<dbReference type="PANTHER" id="PTHR31744:SF216">
    <property type="entry name" value="NAC TRANSCRIPTION FACTOR"/>
    <property type="match status" value="1"/>
</dbReference>
<evidence type="ECO:0000256" key="3">
    <source>
        <dbReference type="ARBA" id="ARBA00022692"/>
    </source>
</evidence>
<gene>
    <name evidence="12" type="ORF">MUK42_12301</name>
</gene>
<proteinExistence type="predicted"/>
<sequence length="111" mass="12542">MGAARDPAEPGDGRRSLGLLGSSNWRPLGFRFHPADEELVLYYLKRKICDRRLKCPVIGDVDVHKWEPWELPGRFCVSGGPSPDADTHFGECLYYFPLCPLSLLFIEFSVS</sequence>
<evidence type="ECO:0000256" key="2">
    <source>
        <dbReference type="ARBA" id="ARBA00004167"/>
    </source>
</evidence>
<dbReference type="GO" id="GO:0000976">
    <property type="term" value="F:transcription cis-regulatory region binding"/>
    <property type="evidence" value="ECO:0007669"/>
    <property type="project" value="UniProtKB-ARBA"/>
</dbReference>
<dbReference type="EMBL" id="CP097509">
    <property type="protein sequence ID" value="URE17574.1"/>
    <property type="molecule type" value="Genomic_DNA"/>
</dbReference>
<protein>
    <submittedName>
        <fullName evidence="12">No apical meristem (NAM) protein</fullName>
    </submittedName>
</protein>
<dbReference type="GO" id="GO:0005634">
    <property type="term" value="C:nucleus"/>
    <property type="evidence" value="ECO:0007669"/>
    <property type="project" value="UniProtKB-SubCell"/>
</dbReference>
<evidence type="ECO:0000256" key="9">
    <source>
        <dbReference type="ARBA" id="ARBA00023163"/>
    </source>
</evidence>
<keyword evidence="13" id="KW-1185">Reference proteome</keyword>
<keyword evidence="9" id="KW-0804">Transcription</keyword>
<keyword evidence="8" id="KW-0010">Activator</keyword>
<evidence type="ECO:0000256" key="6">
    <source>
        <dbReference type="ARBA" id="ARBA00023125"/>
    </source>
</evidence>
<keyword evidence="5" id="KW-0805">Transcription regulation</keyword>
<dbReference type="InterPro" id="IPR003441">
    <property type="entry name" value="NAC-dom"/>
</dbReference>
<dbReference type="SUPFAM" id="SSF101941">
    <property type="entry name" value="NAC domain"/>
    <property type="match status" value="1"/>
</dbReference>
<comment type="subcellular location">
    <subcellularLocation>
        <location evidence="2">Membrane</location>
        <topology evidence="2">Single-pass membrane protein</topology>
    </subcellularLocation>
    <subcellularLocation>
        <location evidence="1">Nucleus</location>
    </subcellularLocation>
</comment>
<reference evidence="12" key="1">
    <citation type="submission" date="2022-05" db="EMBL/GenBank/DDBJ databases">
        <title>The Musa troglodytarum L. genome provides insights into the mechanism of non-climacteric behaviour and enrichment of carotenoids.</title>
        <authorList>
            <person name="Wang J."/>
        </authorList>
    </citation>
    <scope>NUCLEOTIDE SEQUENCE</scope>
    <source>
        <tissue evidence="12">Leaf</tissue>
    </source>
</reference>
<dbReference type="PROSITE" id="PS51005">
    <property type="entry name" value="NAC"/>
    <property type="match status" value="1"/>
</dbReference>
<evidence type="ECO:0000256" key="4">
    <source>
        <dbReference type="ARBA" id="ARBA00022989"/>
    </source>
</evidence>
<accession>A0A9E7GT09</accession>
<keyword evidence="10" id="KW-0539">Nucleus</keyword>
<keyword evidence="4" id="KW-1133">Transmembrane helix</keyword>
<evidence type="ECO:0000256" key="7">
    <source>
        <dbReference type="ARBA" id="ARBA00023136"/>
    </source>
</evidence>
<dbReference type="GO" id="GO:0016020">
    <property type="term" value="C:membrane"/>
    <property type="evidence" value="ECO:0007669"/>
    <property type="project" value="UniProtKB-SubCell"/>
</dbReference>
<feature type="domain" description="NAC" evidence="11">
    <location>
        <begin position="26"/>
        <end position="111"/>
    </location>
</feature>
<evidence type="ECO:0000256" key="10">
    <source>
        <dbReference type="ARBA" id="ARBA00023242"/>
    </source>
</evidence>
<evidence type="ECO:0000259" key="11">
    <source>
        <dbReference type="PROSITE" id="PS51005"/>
    </source>
</evidence>
<dbReference type="Gene3D" id="2.170.150.80">
    <property type="entry name" value="NAC domain"/>
    <property type="match status" value="1"/>
</dbReference>
<dbReference type="AlphaFoldDB" id="A0A9E7GT09"/>
<keyword evidence="6" id="KW-0238">DNA-binding</keyword>
<dbReference type="Proteomes" id="UP001055439">
    <property type="component" value="Chromosome 7"/>
</dbReference>
<keyword evidence="7" id="KW-0472">Membrane</keyword>